<organism evidence="14">
    <name type="scientific">Mustela putorius furo</name>
    <name type="common">European domestic ferret</name>
    <name type="synonym">Mustela furo</name>
    <dbReference type="NCBI Taxonomy" id="9669"/>
    <lineage>
        <taxon>Eukaryota</taxon>
        <taxon>Metazoa</taxon>
        <taxon>Chordata</taxon>
        <taxon>Craniata</taxon>
        <taxon>Vertebrata</taxon>
        <taxon>Euteleostomi</taxon>
        <taxon>Mammalia</taxon>
        <taxon>Eutheria</taxon>
        <taxon>Laurasiatheria</taxon>
        <taxon>Carnivora</taxon>
        <taxon>Caniformia</taxon>
        <taxon>Musteloidea</taxon>
        <taxon>Mustelidae</taxon>
        <taxon>Mustelinae</taxon>
        <taxon>Mustela</taxon>
    </lineage>
</organism>
<dbReference type="EMBL" id="AEYP01105073">
    <property type="status" value="NOT_ANNOTATED_CDS"/>
    <property type="molecule type" value="Genomic_DNA"/>
</dbReference>
<dbReference type="PROSITE" id="PS50835">
    <property type="entry name" value="IG_LIKE"/>
    <property type="match status" value="1"/>
</dbReference>
<feature type="region of interest" description="Disordered" evidence="11">
    <location>
        <begin position="768"/>
        <end position="805"/>
    </location>
</feature>
<dbReference type="InterPro" id="IPR036179">
    <property type="entry name" value="Ig-like_dom_sf"/>
</dbReference>
<keyword evidence="7 12" id="KW-0472">Membrane</keyword>
<dbReference type="GO" id="GO:0019221">
    <property type="term" value="P:cytokine-mediated signaling pathway"/>
    <property type="evidence" value="ECO:0007669"/>
    <property type="project" value="TreeGrafter"/>
</dbReference>
<evidence type="ECO:0000256" key="5">
    <source>
        <dbReference type="ARBA" id="ARBA00022737"/>
    </source>
</evidence>
<keyword evidence="8" id="KW-1015">Disulfide bond</keyword>
<feature type="region of interest" description="Disordered" evidence="11">
    <location>
        <begin position="681"/>
        <end position="703"/>
    </location>
</feature>
<keyword evidence="10" id="KW-0393">Immunoglobulin domain</keyword>
<dbReference type="GeneTree" id="ENSGT01100000263478"/>
<evidence type="ECO:0000256" key="9">
    <source>
        <dbReference type="ARBA" id="ARBA00023180"/>
    </source>
</evidence>
<keyword evidence="2" id="KW-1003">Cell membrane</keyword>
<dbReference type="Ensembl" id="ENSMPUT00000002199.1">
    <property type="protein sequence ID" value="ENSMPUP00000002155.1"/>
    <property type="gene ID" value="ENSMPUG00000002177.1"/>
</dbReference>
<keyword evidence="6 12" id="KW-1133">Transmembrane helix</keyword>
<dbReference type="InterPro" id="IPR003598">
    <property type="entry name" value="Ig_sub2"/>
</dbReference>
<evidence type="ECO:0000256" key="2">
    <source>
        <dbReference type="ARBA" id="ARBA00022475"/>
    </source>
</evidence>
<evidence type="ECO:0000256" key="8">
    <source>
        <dbReference type="ARBA" id="ARBA00023157"/>
    </source>
</evidence>
<feature type="region of interest" description="Disordered" evidence="11">
    <location>
        <begin position="411"/>
        <end position="438"/>
    </location>
</feature>
<evidence type="ECO:0000313" key="14">
    <source>
        <dbReference type="Ensembl" id="ENSMPUP00000002155.1"/>
    </source>
</evidence>
<protein>
    <recommendedName>
        <fullName evidence="13">Ig-like domain-containing protein</fullName>
    </recommendedName>
</protein>
<dbReference type="FunFam" id="2.60.40.10:FF:000049">
    <property type="entry name" value="Leukocyte immunoglobulin-like receptor subfamily B member 1"/>
    <property type="match status" value="6"/>
</dbReference>
<dbReference type="Gene3D" id="2.60.40.10">
    <property type="entry name" value="Immunoglobulins"/>
    <property type="match status" value="6"/>
</dbReference>
<dbReference type="CDD" id="cd05751">
    <property type="entry name" value="IgC2_D1_LILR_KIR_like"/>
    <property type="match status" value="1"/>
</dbReference>
<dbReference type="SUPFAM" id="SSF48726">
    <property type="entry name" value="Immunoglobulin"/>
    <property type="match status" value="6"/>
</dbReference>
<dbReference type="Pfam" id="PF13895">
    <property type="entry name" value="Ig_2"/>
    <property type="match status" value="2"/>
</dbReference>
<feature type="region of interest" description="Disordered" evidence="11">
    <location>
        <begin position="631"/>
        <end position="668"/>
    </location>
</feature>
<proteinExistence type="predicted"/>
<dbReference type="InterPro" id="IPR013151">
    <property type="entry name" value="Immunoglobulin_dom"/>
</dbReference>
<dbReference type="EMBL" id="AEYP01105074">
    <property type="status" value="NOT_ANNOTATED_CDS"/>
    <property type="molecule type" value="Genomic_DNA"/>
</dbReference>
<feature type="region of interest" description="Disordered" evidence="11">
    <location>
        <begin position="572"/>
        <end position="594"/>
    </location>
</feature>
<evidence type="ECO:0000256" key="10">
    <source>
        <dbReference type="ARBA" id="ARBA00023319"/>
    </source>
</evidence>
<reference evidence="14" key="1">
    <citation type="submission" date="2024-06" db="UniProtKB">
        <authorList>
            <consortium name="Ensembl"/>
        </authorList>
    </citation>
    <scope>IDENTIFICATION</scope>
</reference>
<keyword evidence="3 12" id="KW-0812">Transmembrane</keyword>
<evidence type="ECO:0000256" key="6">
    <source>
        <dbReference type="ARBA" id="ARBA00022989"/>
    </source>
</evidence>
<feature type="transmembrane region" description="Helical" evidence="12">
    <location>
        <begin position="600"/>
        <end position="624"/>
    </location>
</feature>
<dbReference type="InterPro" id="IPR003599">
    <property type="entry name" value="Ig_sub"/>
</dbReference>
<keyword evidence="4" id="KW-0732">Signal</keyword>
<keyword evidence="9" id="KW-0325">Glycoprotein</keyword>
<dbReference type="PANTHER" id="PTHR11738">
    <property type="entry name" value="MHC CLASS I NK CELL RECEPTOR"/>
    <property type="match status" value="1"/>
</dbReference>
<dbReference type="GO" id="GO:0002764">
    <property type="term" value="P:immune response-regulating signaling pathway"/>
    <property type="evidence" value="ECO:0007669"/>
    <property type="project" value="TreeGrafter"/>
</dbReference>
<dbReference type="Pfam" id="PF00047">
    <property type="entry name" value="ig"/>
    <property type="match status" value="1"/>
</dbReference>
<comment type="subcellular location">
    <subcellularLocation>
        <location evidence="1">Cell membrane</location>
        <topology evidence="1">Single-pass membrane protein</topology>
    </subcellularLocation>
</comment>
<evidence type="ECO:0000256" key="12">
    <source>
        <dbReference type="SAM" id="Phobius"/>
    </source>
</evidence>
<evidence type="ECO:0000256" key="7">
    <source>
        <dbReference type="ARBA" id="ARBA00023136"/>
    </source>
</evidence>
<sequence>TPVTIWCQGSLEAQEYHLHKEGDSWNWETQKPLESGYKANFSITYMTDVYAGRYQCDYERPNDWSEYSDPLELVVTGSHGQPSLSALPSPVVTSGGNVTLQCASRMGFHRFVLMKEGERQPSWTLNSQPAPRGGTQALFPVGPVTPSLRWTVRCYGYYSNTPQVWSDPSDPLELLVSGTLPKPTIWAEPSSVMPWGTPVTIWCQGSLEAQEYHLHKEGDSWNWETRKPLESGYKANFSITYMTDVYAGRYRCDYERPNDWSEYSDPLELVVTGVRSHGQPSLSALPSPVVTSGGNVTFQCASRMGFHTFVLMKEGERQPSWALNSQPAPRGGTQALFPVGSVTPSLRWTVRCYGYYSNTPQVWSDPSDPLELLVLGVSGKPTLLTQPGSLMMPGQSVTLQCRSDVGYDRFALSKEGAPDPPRQLGKQPQAGLSGADFPLGPVKPSHGGRYTCYGGYTLSSEWSAPSDPLDILLTGQLPYTPSLSVQPRRMVAPGENVTLLCQSQSSVDTFLLTKEGVADPLLRLRSQYRAGQHRAEFPLMPVTSDHGGSYRCYGSASTSPYLLSQPSDPLELLVSGPSMGPGPTTTEPGSADSPAQGPHWYLYILIVAAMAFILLLGLLICLRVRHWHQSKGRKLREKRDTDSQCPAGAADPEPKDRGLHDSSSPAAATQEESFYAAMQDTQPEEGVELNHQNTQNEDPQGPTYIQVSLSRSRFRWGLATSPFPVSEGLLDSEDRQAEENRQTDCQVAAYDTPQDVTYTQLHPLTLRQETRASPPSQLGEPTAEPSVYAALAMHKPRRGPDTTLH</sequence>
<evidence type="ECO:0000256" key="11">
    <source>
        <dbReference type="SAM" id="MobiDB-lite"/>
    </source>
</evidence>
<feature type="compositionally biased region" description="Polar residues" evidence="11">
    <location>
        <begin position="690"/>
        <end position="703"/>
    </location>
</feature>
<evidence type="ECO:0000256" key="3">
    <source>
        <dbReference type="ARBA" id="ARBA00022692"/>
    </source>
</evidence>
<dbReference type="GO" id="GO:0005886">
    <property type="term" value="C:plasma membrane"/>
    <property type="evidence" value="ECO:0007669"/>
    <property type="project" value="UniProtKB-SubCell"/>
</dbReference>
<evidence type="ECO:0000259" key="13">
    <source>
        <dbReference type="PROSITE" id="PS50835"/>
    </source>
</evidence>
<name>M3XSV5_MUSPF</name>
<dbReference type="eggNOG" id="ENOG502RYEX">
    <property type="taxonomic scope" value="Eukaryota"/>
</dbReference>
<dbReference type="HOGENOM" id="CLU_021100_2_0_1"/>
<dbReference type="InterPro" id="IPR050412">
    <property type="entry name" value="Ig-like_Receptors_ImmuneReg"/>
</dbReference>
<evidence type="ECO:0000256" key="1">
    <source>
        <dbReference type="ARBA" id="ARBA00004162"/>
    </source>
</evidence>
<dbReference type="EMBL" id="AEYP01105072">
    <property type="status" value="NOT_ANNOTATED_CDS"/>
    <property type="molecule type" value="Genomic_DNA"/>
</dbReference>
<dbReference type="GO" id="GO:0032396">
    <property type="term" value="F:inhibitory MHC class I receptor activity"/>
    <property type="evidence" value="ECO:0007669"/>
    <property type="project" value="TreeGrafter"/>
</dbReference>
<dbReference type="SMART" id="SM00409">
    <property type="entry name" value="IG"/>
    <property type="match status" value="4"/>
</dbReference>
<feature type="domain" description="Ig-like" evidence="13">
    <location>
        <begin position="481"/>
        <end position="564"/>
    </location>
</feature>
<dbReference type="AlphaFoldDB" id="M3XSV5"/>
<dbReference type="SMART" id="SM00408">
    <property type="entry name" value="IGc2"/>
    <property type="match status" value="2"/>
</dbReference>
<dbReference type="PANTHER" id="PTHR11738:SF179">
    <property type="entry name" value="LEUKOCYTE IMMUNOGLOBULIN-LIKE RECEPTOR SUBFAMILY A MEMBER 5"/>
    <property type="match status" value="1"/>
</dbReference>
<dbReference type="InParanoid" id="M3XSV5"/>
<evidence type="ECO:0000256" key="4">
    <source>
        <dbReference type="ARBA" id="ARBA00022729"/>
    </source>
</evidence>
<keyword evidence="5" id="KW-0677">Repeat</keyword>
<dbReference type="OMA" id="THITEHD"/>
<accession>M3XSV5</accession>
<dbReference type="InterPro" id="IPR013783">
    <property type="entry name" value="Ig-like_fold"/>
</dbReference>
<dbReference type="InterPro" id="IPR007110">
    <property type="entry name" value="Ig-like_dom"/>
</dbReference>